<dbReference type="GO" id="GO:0005829">
    <property type="term" value="C:cytosol"/>
    <property type="evidence" value="ECO:0007669"/>
    <property type="project" value="TreeGrafter"/>
</dbReference>
<dbReference type="PANTHER" id="PTHR12735">
    <property type="entry name" value="BOLA-LIKE PROTEIN-RELATED"/>
    <property type="match status" value="1"/>
</dbReference>
<dbReference type="STRING" id="461836.A0A0L0D9F7"/>
<evidence type="ECO:0000313" key="2">
    <source>
        <dbReference type="EMBL" id="KNC48875.1"/>
    </source>
</evidence>
<dbReference type="InterPro" id="IPR036065">
    <property type="entry name" value="BolA-like_sf"/>
</dbReference>
<dbReference type="eggNOG" id="KOG3348">
    <property type="taxonomic scope" value="Eukaryota"/>
</dbReference>
<name>A0A0L0D9F7_THETB</name>
<dbReference type="Pfam" id="PF01722">
    <property type="entry name" value="BolA"/>
    <property type="match status" value="1"/>
</dbReference>
<comment type="similarity">
    <text evidence="1">Belongs to the BolA/IbaG family.</text>
</comment>
<organism evidence="2 3">
    <name type="scientific">Thecamonas trahens ATCC 50062</name>
    <dbReference type="NCBI Taxonomy" id="461836"/>
    <lineage>
        <taxon>Eukaryota</taxon>
        <taxon>Apusozoa</taxon>
        <taxon>Apusomonadida</taxon>
        <taxon>Apusomonadidae</taxon>
        <taxon>Thecamonas</taxon>
    </lineage>
</organism>
<dbReference type="GO" id="GO:0006879">
    <property type="term" value="P:intracellular iron ion homeostasis"/>
    <property type="evidence" value="ECO:0007669"/>
    <property type="project" value="InterPro"/>
</dbReference>
<accession>A0A0L0D9F7</accession>
<reference evidence="2 3" key="1">
    <citation type="submission" date="2010-05" db="EMBL/GenBank/DDBJ databases">
        <title>The Genome Sequence of Thecamonas trahens ATCC 50062.</title>
        <authorList>
            <consortium name="The Broad Institute Genome Sequencing Platform"/>
            <person name="Russ C."/>
            <person name="Cuomo C."/>
            <person name="Shea T."/>
            <person name="Young S.K."/>
            <person name="Zeng Q."/>
            <person name="Koehrsen M."/>
            <person name="Haas B."/>
            <person name="Borodovsky M."/>
            <person name="Guigo R."/>
            <person name="Alvarado L."/>
            <person name="Berlin A."/>
            <person name="Bochicchio J."/>
            <person name="Borenstein D."/>
            <person name="Chapman S."/>
            <person name="Chen Z."/>
            <person name="Freedman E."/>
            <person name="Gellesch M."/>
            <person name="Goldberg J."/>
            <person name="Griggs A."/>
            <person name="Gujja S."/>
            <person name="Heilman E."/>
            <person name="Heiman D."/>
            <person name="Hepburn T."/>
            <person name="Howarth C."/>
            <person name="Jen D."/>
            <person name="Larson L."/>
            <person name="Mehta T."/>
            <person name="Park D."/>
            <person name="Pearson M."/>
            <person name="Roberts A."/>
            <person name="Saif S."/>
            <person name="Shenoy N."/>
            <person name="Sisk P."/>
            <person name="Stolte C."/>
            <person name="Sykes S."/>
            <person name="Thomson T."/>
            <person name="Walk T."/>
            <person name="White J."/>
            <person name="Yandava C."/>
            <person name="Burger G."/>
            <person name="Gray M.W."/>
            <person name="Holland P.W.H."/>
            <person name="King N."/>
            <person name="Lang F.B.F."/>
            <person name="Roger A.J."/>
            <person name="Ruiz-Trillo I."/>
            <person name="Lander E."/>
            <person name="Nusbaum C."/>
        </authorList>
    </citation>
    <scope>NUCLEOTIDE SEQUENCE [LARGE SCALE GENOMIC DNA]</scope>
    <source>
        <strain evidence="2 3">ATCC 50062</strain>
    </source>
</reference>
<proteinExistence type="inferred from homology"/>
<gene>
    <name evidence="2" type="ORF">AMSG_04620</name>
</gene>
<dbReference type="GO" id="GO:0005634">
    <property type="term" value="C:nucleus"/>
    <property type="evidence" value="ECO:0007669"/>
    <property type="project" value="TreeGrafter"/>
</dbReference>
<protein>
    <submittedName>
        <fullName evidence="2">BolA domain-containing protein</fullName>
    </submittedName>
</protein>
<dbReference type="PIRSF" id="PIRSF003113">
    <property type="entry name" value="BolA"/>
    <property type="match status" value="1"/>
</dbReference>
<dbReference type="GO" id="GO:0051604">
    <property type="term" value="P:protein maturation"/>
    <property type="evidence" value="ECO:0007669"/>
    <property type="project" value="InterPro"/>
</dbReference>
<dbReference type="PANTHER" id="PTHR12735:SF27">
    <property type="entry name" value="BOLA-LIKE PROTEIN 2"/>
    <property type="match status" value="1"/>
</dbReference>
<evidence type="ECO:0000313" key="3">
    <source>
        <dbReference type="Proteomes" id="UP000054408"/>
    </source>
</evidence>
<dbReference type="Gene3D" id="3.10.20.90">
    <property type="entry name" value="Phosphatidylinositol 3-kinase Catalytic Subunit, Chain A, domain 1"/>
    <property type="match status" value="1"/>
</dbReference>
<sequence>MSVGTDELKAKIQAAFSPVFLDVQDVSGGCGQSFDVIVVSEAFEGVALLDRHRMVNDAVADEIKAIHAFSLKTWTPAQYEKKKDKL</sequence>
<dbReference type="Proteomes" id="UP000054408">
    <property type="component" value="Unassembled WGS sequence"/>
</dbReference>
<evidence type="ECO:0000256" key="1">
    <source>
        <dbReference type="RuleBase" id="RU003860"/>
    </source>
</evidence>
<dbReference type="RefSeq" id="XP_013758295.1">
    <property type="nucleotide sequence ID" value="XM_013902841.1"/>
</dbReference>
<keyword evidence="3" id="KW-1185">Reference proteome</keyword>
<dbReference type="GO" id="GO:0051537">
    <property type="term" value="F:2 iron, 2 sulfur cluster binding"/>
    <property type="evidence" value="ECO:0007669"/>
    <property type="project" value="InterPro"/>
</dbReference>
<dbReference type="OrthoDB" id="4983at2759"/>
<dbReference type="EMBL" id="GL349452">
    <property type="protein sequence ID" value="KNC48875.1"/>
    <property type="molecule type" value="Genomic_DNA"/>
</dbReference>
<dbReference type="AlphaFoldDB" id="A0A0L0D9F7"/>
<dbReference type="OMA" id="VHAFSQK"/>
<dbReference type="InterPro" id="IPR002634">
    <property type="entry name" value="BolA"/>
</dbReference>
<dbReference type="SUPFAM" id="SSF82657">
    <property type="entry name" value="BolA-like"/>
    <property type="match status" value="1"/>
</dbReference>
<dbReference type="InterPro" id="IPR045115">
    <property type="entry name" value="BOL2"/>
</dbReference>
<dbReference type="GeneID" id="25564157"/>